<proteinExistence type="predicted"/>
<evidence type="ECO:0000313" key="4">
    <source>
        <dbReference type="EMBL" id="SEW01949.1"/>
    </source>
</evidence>
<evidence type="ECO:0000313" key="5">
    <source>
        <dbReference type="Proteomes" id="UP000199310"/>
    </source>
</evidence>
<reference evidence="5" key="1">
    <citation type="submission" date="2016-10" db="EMBL/GenBank/DDBJ databases">
        <authorList>
            <person name="Varghese N."/>
            <person name="Submissions S."/>
        </authorList>
    </citation>
    <scope>NUCLEOTIDE SEQUENCE [LARGE SCALE GENOMIC DNA]</scope>
    <source>
        <strain evidence="5">DSM 3695</strain>
    </source>
</reference>
<dbReference type="AlphaFoldDB" id="A0A1I0NKD7"/>
<keyword evidence="1" id="KW-1133">Transmembrane helix</keyword>
<evidence type="ECO:0000256" key="1">
    <source>
        <dbReference type="SAM" id="Phobius"/>
    </source>
</evidence>
<keyword evidence="1" id="KW-0812">Transmembrane</keyword>
<dbReference type="FunFam" id="2.60.120.1440:FF:000001">
    <property type="entry name" value="Putative anti-sigma factor"/>
    <property type="match status" value="1"/>
</dbReference>
<dbReference type="Proteomes" id="UP000199310">
    <property type="component" value="Unassembled WGS sequence"/>
</dbReference>
<keyword evidence="5" id="KW-1185">Reference proteome</keyword>
<dbReference type="Gene3D" id="2.60.120.1440">
    <property type="match status" value="1"/>
</dbReference>
<name>A0A1I0NKD7_9BACT</name>
<feature type="transmembrane region" description="Helical" evidence="1">
    <location>
        <begin position="91"/>
        <end position="109"/>
    </location>
</feature>
<gene>
    <name evidence="4" type="ORF">SAMN04488122_0232</name>
</gene>
<dbReference type="PANTHER" id="PTHR30273:SF2">
    <property type="entry name" value="PROTEIN FECR"/>
    <property type="match status" value="1"/>
</dbReference>
<dbReference type="InterPro" id="IPR012373">
    <property type="entry name" value="Ferrdict_sens_TM"/>
</dbReference>
<dbReference type="InterPro" id="IPR032508">
    <property type="entry name" value="FecR_C"/>
</dbReference>
<feature type="domain" description="FecR protein" evidence="2">
    <location>
        <begin position="188"/>
        <end position="283"/>
    </location>
</feature>
<dbReference type="STRING" id="29529.SAMN04488122_0232"/>
<dbReference type="InterPro" id="IPR006860">
    <property type="entry name" value="FecR"/>
</dbReference>
<dbReference type="Gene3D" id="3.55.50.30">
    <property type="match status" value="1"/>
</dbReference>
<feature type="domain" description="Protein FecR C-terminal" evidence="3">
    <location>
        <begin position="325"/>
        <end position="388"/>
    </location>
</feature>
<evidence type="ECO:0000259" key="3">
    <source>
        <dbReference type="Pfam" id="PF16344"/>
    </source>
</evidence>
<dbReference type="EMBL" id="FOJG01000001">
    <property type="protein sequence ID" value="SEW01949.1"/>
    <property type="molecule type" value="Genomic_DNA"/>
</dbReference>
<accession>A0A1I0NKD7</accession>
<sequence length="394" mass="44570">MNERAQYISQLVQKSLRESLETKEQLALGRWLGESAGNRDMYRQLQDEEMTAQELKKIFAYDKAALLEKILASPETMPVTQRRIIPIATRWWAAAAVFLLMGVGAWYFTQRPQPVTPQISKTNPSPDVDPGREGAILTLSDGSQLTIDSLGNGLVTTQNGVKVILQNGQLSYQDGNDKTDRDLVYNIMSTPRGRSFQLKLPDGTEVWLNALSSIRYPTAFSGKERKVEITGEVYFEIVPDASSPFYVNINNKATLQVLGTHFNVNAYENEKTMNTTLLEGAVRIQRNNGEAVQLKPGQQAQLSDKIKVVPVEDADKIMAWKNGLFNFEGAHLDQVMRQLERWYDIQVVYEKSVPDIQFFGEISRNLKLSEVIDALKMSDVHFRIEKDRKLIVLP</sequence>
<dbReference type="RefSeq" id="WP_089889436.1">
    <property type="nucleotide sequence ID" value="NZ_FOJG01000001.1"/>
</dbReference>
<protein>
    <submittedName>
        <fullName evidence="4">FecR protein</fullName>
    </submittedName>
</protein>
<dbReference type="Pfam" id="PF04773">
    <property type="entry name" value="FecR"/>
    <property type="match status" value="1"/>
</dbReference>
<dbReference type="PANTHER" id="PTHR30273">
    <property type="entry name" value="PERIPLASMIC SIGNAL SENSOR AND SIGMA FACTOR ACTIVATOR FECR-RELATED"/>
    <property type="match status" value="1"/>
</dbReference>
<dbReference type="OrthoDB" id="641696at2"/>
<dbReference type="Pfam" id="PF16344">
    <property type="entry name" value="FecR_C"/>
    <property type="match status" value="1"/>
</dbReference>
<evidence type="ECO:0000259" key="2">
    <source>
        <dbReference type="Pfam" id="PF04773"/>
    </source>
</evidence>
<dbReference type="GO" id="GO:0016989">
    <property type="term" value="F:sigma factor antagonist activity"/>
    <property type="evidence" value="ECO:0007669"/>
    <property type="project" value="TreeGrafter"/>
</dbReference>
<organism evidence="4 5">
    <name type="scientific">Chitinophaga arvensicola</name>
    <dbReference type="NCBI Taxonomy" id="29529"/>
    <lineage>
        <taxon>Bacteria</taxon>
        <taxon>Pseudomonadati</taxon>
        <taxon>Bacteroidota</taxon>
        <taxon>Chitinophagia</taxon>
        <taxon>Chitinophagales</taxon>
        <taxon>Chitinophagaceae</taxon>
        <taxon>Chitinophaga</taxon>
    </lineage>
</organism>
<keyword evidence="1" id="KW-0472">Membrane</keyword>